<gene>
    <name evidence="3" type="ORF">AF331_16635</name>
</gene>
<comment type="caution">
    <text evidence="3">The sequence shown here is derived from an EMBL/GenBank/DDBJ whole genome shotgun (WGS) entry which is preliminary data.</text>
</comment>
<dbReference type="SUPFAM" id="SSF89550">
    <property type="entry name" value="PHP domain-like"/>
    <property type="match status" value="1"/>
</dbReference>
<protein>
    <submittedName>
        <fullName evidence="3">Uncharacterized protein</fullName>
    </submittedName>
</protein>
<dbReference type="Gene3D" id="3.40.50.300">
    <property type="entry name" value="P-loop containing nucleotide triphosphate hydrolases"/>
    <property type="match status" value="2"/>
</dbReference>
<dbReference type="InterPro" id="IPR054798">
    <property type="entry name" value="Spaf_1101-like"/>
</dbReference>
<dbReference type="NCBIfam" id="NF045781">
    <property type="entry name" value="Spaf1101_AAA_ATP"/>
    <property type="match status" value="1"/>
</dbReference>
<dbReference type="GO" id="GO:0006302">
    <property type="term" value="P:double-strand break repair"/>
    <property type="evidence" value="ECO:0007669"/>
    <property type="project" value="InterPro"/>
</dbReference>
<dbReference type="OrthoDB" id="9791620at2"/>
<evidence type="ECO:0000313" key="4">
    <source>
        <dbReference type="Proteomes" id="UP000037405"/>
    </source>
</evidence>
<feature type="domain" description="Rad50/SbcC-type AAA" evidence="2">
    <location>
        <begin position="351"/>
        <end position="554"/>
    </location>
</feature>
<dbReference type="EMBL" id="LGUE01000005">
    <property type="protein sequence ID" value="KON83788.1"/>
    <property type="molecule type" value="Genomic_DNA"/>
</dbReference>
<accession>A0A0M0G1Y1</accession>
<reference evidence="4" key="1">
    <citation type="submission" date="2015-07" db="EMBL/GenBank/DDBJ databases">
        <title>Fjat-14235 jcm11544.</title>
        <authorList>
            <person name="Liu B."/>
            <person name="Wang J."/>
            <person name="Zhu Y."/>
            <person name="Liu G."/>
            <person name="Chen Q."/>
            <person name="Chen Z."/>
            <person name="Lan J."/>
            <person name="Che J."/>
            <person name="Ge C."/>
            <person name="Shi H."/>
            <person name="Pan Z."/>
            <person name="Liu X."/>
        </authorList>
    </citation>
    <scope>NUCLEOTIDE SEQUENCE [LARGE SCALE GENOMIC DNA]</scope>
    <source>
        <strain evidence="4">JCM 11544</strain>
    </source>
</reference>
<sequence length="849" mass="98950">MQDTDYLEDIINLFHSTKESYGTLKKCEFHFHSPASHDYELIPNNRYTDLKIEEILDFAVRQSYLTKDNSEKIIEDIEHYQGEAYFHELKSSKKPFASFKEYISYMLLAHKLYQKQIEVAILTDHNTINGFKKLKYALEEYYKERIKGWDSQRPIYLFLGVEISCSEQNHLIGIFNENDYEKVQQFLLDVVISEEEGTYLTSEQLIKDITKDLDGLAYIAHLNSSNLYGSGLYNKTLFSSNLMKVFGLTNLSTEKSQRGRIKNFNKAASKNLGIIYEGDSHSIETIGVKNTWIKFNKIDFPALKKAFHNHSINIYTEKPQKSDTFIKGMLVFPGEKGFLMNKPSYPSNEPFCIDFSRDLNCIIGGRGSGKSTILNILEAALTLEIQGMKNLEFISQHEKIYIMFFHKQSDYILEFIPQKRDLSREYYVENILLPNSYIEKSKEKYLLTKDWVNLFKVSEDSYTTLTHGDVERILGNIYRRSYSINNIINLIRQGNVDEFIKEIILHGLDGDSFSNYTDQIKNTKDRSFNKFLRENIDKIIDSATERKERINKIINGFNLRYSELLKVEYSPKIKNTDYYLLDLLNLISSEAHVEKTYLTWNDVARYIQSFSQKHGFLLFIKLLLQKKFGKLDDIMPISFYVDTTDLQFSDIESNYEIINEENKMRIFQTIFNKITIERKTIETSINKWLEVIDEFTLMFNVNSKEITSNKSSYMKEISEMSLGQQVVAVLSFLFNFGHYANDNTPLVIDQPEDNLDNQYIYKNLVESLKKIKNNRQVIVVTHNSTIVTNSDTEQVIVLESNNENGWIANKGYPSDRKIAKLIINCLEGGIESFTHKMHTYSLFVDELKG</sequence>
<dbReference type="GO" id="GO:0016887">
    <property type="term" value="F:ATP hydrolysis activity"/>
    <property type="evidence" value="ECO:0007669"/>
    <property type="project" value="InterPro"/>
</dbReference>
<dbReference type="RefSeq" id="WP_053429194.1">
    <property type="nucleotide sequence ID" value="NZ_LGUE01000005.1"/>
</dbReference>
<keyword evidence="4" id="KW-1185">Reference proteome</keyword>
<dbReference type="Pfam" id="PF13304">
    <property type="entry name" value="AAA_21"/>
    <property type="match status" value="1"/>
</dbReference>
<dbReference type="PATRIC" id="fig|189381.12.peg.4320"/>
<dbReference type="InterPro" id="IPR038729">
    <property type="entry name" value="Rad50/SbcC_AAA"/>
</dbReference>
<dbReference type="InterPro" id="IPR027417">
    <property type="entry name" value="P-loop_NTPase"/>
</dbReference>
<evidence type="ECO:0000313" key="3">
    <source>
        <dbReference type="EMBL" id="KON83788.1"/>
    </source>
</evidence>
<dbReference type="SUPFAM" id="SSF52540">
    <property type="entry name" value="P-loop containing nucleoside triphosphate hydrolases"/>
    <property type="match status" value="1"/>
</dbReference>
<dbReference type="Proteomes" id="UP000037405">
    <property type="component" value="Unassembled WGS sequence"/>
</dbReference>
<evidence type="ECO:0000259" key="2">
    <source>
        <dbReference type="Pfam" id="PF13476"/>
    </source>
</evidence>
<proteinExistence type="predicted"/>
<dbReference type="AlphaFoldDB" id="A0A0M0G1Y1"/>
<name>A0A0M0G1Y1_9BACI</name>
<dbReference type="Gene3D" id="3.20.20.140">
    <property type="entry name" value="Metal-dependent hydrolases"/>
    <property type="match status" value="1"/>
</dbReference>
<dbReference type="Pfam" id="PF13476">
    <property type="entry name" value="AAA_23"/>
    <property type="match status" value="1"/>
</dbReference>
<evidence type="ECO:0000259" key="1">
    <source>
        <dbReference type="Pfam" id="PF13304"/>
    </source>
</evidence>
<dbReference type="InterPro" id="IPR016195">
    <property type="entry name" value="Pol/histidinol_Pase-like"/>
</dbReference>
<organism evidence="3 4">
    <name type="scientific">Rossellomorea marisflavi</name>
    <dbReference type="NCBI Taxonomy" id="189381"/>
    <lineage>
        <taxon>Bacteria</taxon>
        <taxon>Bacillati</taxon>
        <taxon>Bacillota</taxon>
        <taxon>Bacilli</taxon>
        <taxon>Bacillales</taxon>
        <taxon>Bacillaceae</taxon>
        <taxon>Rossellomorea</taxon>
    </lineage>
</organism>
<feature type="domain" description="ATPase AAA-type core" evidence="1">
    <location>
        <begin position="684"/>
        <end position="787"/>
    </location>
</feature>
<dbReference type="InterPro" id="IPR003959">
    <property type="entry name" value="ATPase_AAA_core"/>
</dbReference>